<evidence type="ECO:0000256" key="1">
    <source>
        <dbReference type="SAM" id="Phobius"/>
    </source>
</evidence>
<dbReference type="Proteomes" id="UP000283063">
    <property type="component" value="Chromosome"/>
</dbReference>
<name>A0A3T0N0U3_9RHOB</name>
<feature type="transmembrane region" description="Helical" evidence="1">
    <location>
        <begin position="71"/>
        <end position="89"/>
    </location>
</feature>
<gene>
    <name evidence="2" type="ORF">EBB79_06835</name>
</gene>
<organism evidence="2 3">
    <name type="scientific">Parasedimentitalea marina</name>
    <dbReference type="NCBI Taxonomy" id="2483033"/>
    <lineage>
        <taxon>Bacteria</taxon>
        <taxon>Pseudomonadati</taxon>
        <taxon>Pseudomonadota</taxon>
        <taxon>Alphaproteobacteria</taxon>
        <taxon>Rhodobacterales</taxon>
        <taxon>Paracoccaceae</taxon>
        <taxon>Parasedimentitalea</taxon>
    </lineage>
</organism>
<accession>A0A3T0N0U3</accession>
<dbReference type="KEGG" id="sedi:EBB79_06835"/>
<protein>
    <submittedName>
        <fullName evidence="2">Uncharacterized protein</fullName>
    </submittedName>
</protein>
<feature type="transmembrane region" description="Helical" evidence="1">
    <location>
        <begin position="32"/>
        <end position="51"/>
    </location>
</feature>
<dbReference type="OrthoDB" id="9858133at2"/>
<dbReference type="EMBL" id="CP033219">
    <property type="protein sequence ID" value="AZV77634.1"/>
    <property type="molecule type" value="Genomic_DNA"/>
</dbReference>
<evidence type="ECO:0000313" key="3">
    <source>
        <dbReference type="Proteomes" id="UP000283063"/>
    </source>
</evidence>
<feature type="transmembrane region" description="Helical" evidence="1">
    <location>
        <begin position="6"/>
        <end position="25"/>
    </location>
</feature>
<reference evidence="2 3" key="1">
    <citation type="submission" date="2018-10" db="EMBL/GenBank/DDBJ databases">
        <title>Parasedimentitalea marina sp. nov., a psychrophilic bacterium isolated from deep seawater of the New Britain Trench.</title>
        <authorList>
            <person name="Cao J."/>
        </authorList>
    </citation>
    <scope>NUCLEOTIDE SEQUENCE [LARGE SCALE GENOMIC DNA]</scope>
    <source>
        <strain evidence="2 3">W43</strain>
    </source>
</reference>
<proteinExistence type="predicted"/>
<feature type="transmembrane region" description="Helical" evidence="1">
    <location>
        <begin position="101"/>
        <end position="120"/>
    </location>
</feature>
<sequence length="127" mass="14396">MILILLMFLCLPLAILFSFLASFPVLTQNRPLGTAILITSLLSALSVLWELRFDISPIANMFTYDQLSVNLQSYFMAFYILSFALTLLARLRWNRDHGRGILLILAIVFWVLAPAPHVLISPSAFMH</sequence>
<keyword evidence="1" id="KW-0812">Transmembrane</keyword>
<keyword evidence="3" id="KW-1185">Reference proteome</keyword>
<dbReference type="AlphaFoldDB" id="A0A3T0N0U3"/>
<dbReference type="RefSeq" id="WP_127748193.1">
    <property type="nucleotide sequence ID" value="NZ_CP033219.1"/>
</dbReference>
<keyword evidence="1" id="KW-0472">Membrane</keyword>
<evidence type="ECO:0000313" key="2">
    <source>
        <dbReference type="EMBL" id="AZV77634.1"/>
    </source>
</evidence>
<keyword evidence="1" id="KW-1133">Transmembrane helix</keyword>